<evidence type="ECO:0000313" key="3">
    <source>
        <dbReference type="EMBL" id="KAG8237403.1"/>
    </source>
</evidence>
<comment type="caution">
    <text evidence="3">The sequence shown here is derived from an EMBL/GenBank/DDBJ whole genome shotgun (WGS) entry which is preliminary data.</text>
</comment>
<dbReference type="GO" id="GO:0003677">
    <property type="term" value="F:DNA binding"/>
    <property type="evidence" value="ECO:0007669"/>
    <property type="project" value="UniProtKB-KW"/>
</dbReference>
<keyword evidence="1" id="KW-0238">DNA-binding</keyword>
<dbReference type="Proteomes" id="UP000792457">
    <property type="component" value="Unassembled WGS sequence"/>
</dbReference>
<evidence type="ECO:0000256" key="1">
    <source>
        <dbReference type="ARBA" id="ARBA00023125"/>
    </source>
</evidence>
<dbReference type="OrthoDB" id="125347at2759"/>
<accession>A0A8K0KSC3</accession>
<protein>
    <recommendedName>
        <fullName evidence="2">HTH CENPB-type domain-containing protein</fullName>
    </recommendedName>
</protein>
<dbReference type="InterPro" id="IPR006600">
    <property type="entry name" value="HTH_CenpB_DNA-bd_dom"/>
</dbReference>
<dbReference type="PANTHER" id="PTHR19303">
    <property type="entry name" value="TRANSPOSON"/>
    <property type="match status" value="1"/>
</dbReference>
<reference evidence="3" key="2">
    <citation type="submission" date="2017-10" db="EMBL/GenBank/DDBJ databases">
        <title>Ladona fulva Genome sequencing and assembly.</title>
        <authorList>
            <person name="Murali S."/>
            <person name="Richards S."/>
            <person name="Bandaranaike D."/>
            <person name="Bellair M."/>
            <person name="Blankenburg K."/>
            <person name="Chao H."/>
            <person name="Dinh H."/>
            <person name="Doddapaneni H."/>
            <person name="Dugan-Rocha S."/>
            <person name="Elkadiri S."/>
            <person name="Gnanaolivu R."/>
            <person name="Hernandez B."/>
            <person name="Skinner E."/>
            <person name="Javaid M."/>
            <person name="Lee S."/>
            <person name="Li M."/>
            <person name="Ming W."/>
            <person name="Munidasa M."/>
            <person name="Muniz J."/>
            <person name="Nguyen L."/>
            <person name="Hughes D."/>
            <person name="Osuji N."/>
            <person name="Pu L.-L."/>
            <person name="Puazo M."/>
            <person name="Qu C."/>
            <person name="Quiroz J."/>
            <person name="Raj R."/>
            <person name="Weissenberger G."/>
            <person name="Xin Y."/>
            <person name="Zou X."/>
            <person name="Han Y."/>
            <person name="Worley K."/>
            <person name="Muzny D."/>
            <person name="Gibbs R."/>
        </authorList>
    </citation>
    <scope>NUCLEOTIDE SEQUENCE</scope>
    <source>
        <strain evidence="3">Sampled in the wild</strain>
    </source>
</reference>
<proteinExistence type="predicted"/>
<dbReference type="InterPro" id="IPR004875">
    <property type="entry name" value="DDE_SF_endonuclease_dom"/>
</dbReference>
<dbReference type="GO" id="GO:0005634">
    <property type="term" value="C:nucleus"/>
    <property type="evidence" value="ECO:0007669"/>
    <property type="project" value="TreeGrafter"/>
</dbReference>
<dbReference type="InterPro" id="IPR050863">
    <property type="entry name" value="CenT-Element_Derived"/>
</dbReference>
<dbReference type="EMBL" id="KZ309165">
    <property type="protein sequence ID" value="KAG8237403.1"/>
    <property type="molecule type" value="Genomic_DNA"/>
</dbReference>
<organism evidence="3 4">
    <name type="scientific">Ladona fulva</name>
    <name type="common">Scarce chaser dragonfly</name>
    <name type="synonym">Libellula fulva</name>
    <dbReference type="NCBI Taxonomy" id="123851"/>
    <lineage>
        <taxon>Eukaryota</taxon>
        <taxon>Metazoa</taxon>
        <taxon>Ecdysozoa</taxon>
        <taxon>Arthropoda</taxon>
        <taxon>Hexapoda</taxon>
        <taxon>Insecta</taxon>
        <taxon>Pterygota</taxon>
        <taxon>Palaeoptera</taxon>
        <taxon>Odonata</taxon>
        <taxon>Epiprocta</taxon>
        <taxon>Anisoptera</taxon>
        <taxon>Libelluloidea</taxon>
        <taxon>Libellulidae</taxon>
        <taxon>Ladona</taxon>
    </lineage>
</organism>
<sequence>MTESDEGFVASKGWLDRFKHLHGIRCLKITEEKLSSNESAIEPFRIELLLRVINEKNLSSEQIYYADESGLYWRMLPDKNLADLNEKVAPGRKVIKARITFMPYANVAGKHKLPLFVVGTAKKPQAFKSVMLPVCYRGQKNAWVRREIFLEWFKQNLFQQFDNI</sequence>
<evidence type="ECO:0000259" key="2">
    <source>
        <dbReference type="PROSITE" id="PS51253"/>
    </source>
</evidence>
<dbReference type="PROSITE" id="PS51253">
    <property type="entry name" value="HTH_CENPB"/>
    <property type="match status" value="1"/>
</dbReference>
<dbReference type="Pfam" id="PF03184">
    <property type="entry name" value="DDE_1"/>
    <property type="match status" value="1"/>
</dbReference>
<evidence type="ECO:0000313" key="4">
    <source>
        <dbReference type="Proteomes" id="UP000792457"/>
    </source>
</evidence>
<keyword evidence="4" id="KW-1185">Reference proteome</keyword>
<reference evidence="3" key="1">
    <citation type="submission" date="2013-04" db="EMBL/GenBank/DDBJ databases">
        <authorList>
            <person name="Qu J."/>
            <person name="Murali S.C."/>
            <person name="Bandaranaike D."/>
            <person name="Bellair M."/>
            <person name="Blankenburg K."/>
            <person name="Chao H."/>
            <person name="Dinh H."/>
            <person name="Doddapaneni H."/>
            <person name="Downs B."/>
            <person name="Dugan-Rocha S."/>
            <person name="Elkadiri S."/>
            <person name="Gnanaolivu R.D."/>
            <person name="Hernandez B."/>
            <person name="Javaid M."/>
            <person name="Jayaseelan J.C."/>
            <person name="Lee S."/>
            <person name="Li M."/>
            <person name="Ming W."/>
            <person name="Munidasa M."/>
            <person name="Muniz J."/>
            <person name="Nguyen L."/>
            <person name="Ongeri F."/>
            <person name="Osuji N."/>
            <person name="Pu L.-L."/>
            <person name="Puazo M."/>
            <person name="Qu C."/>
            <person name="Quiroz J."/>
            <person name="Raj R."/>
            <person name="Weissenberger G."/>
            <person name="Xin Y."/>
            <person name="Zou X."/>
            <person name="Han Y."/>
            <person name="Richards S."/>
            <person name="Worley K."/>
            <person name="Muzny D."/>
            <person name="Gibbs R."/>
        </authorList>
    </citation>
    <scope>NUCLEOTIDE SEQUENCE</scope>
    <source>
        <strain evidence="3">Sampled in the wild</strain>
    </source>
</reference>
<dbReference type="PANTHER" id="PTHR19303:SF16">
    <property type="entry name" value="JERKY PROTEIN HOMOLOG-LIKE"/>
    <property type="match status" value="1"/>
</dbReference>
<gene>
    <name evidence="3" type="ORF">J437_LFUL016389</name>
</gene>
<feature type="domain" description="HTH CENPB-type" evidence="2">
    <location>
        <begin position="1"/>
        <end position="28"/>
    </location>
</feature>
<name>A0A8K0KSC3_LADFU</name>
<dbReference type="AlphaFoldDB" id="A0A8K0KSC3"/>